<evidence type="ECO:0000313" key="16">
    <source>
        <dbReference type="Proteomes" id="UP000433493"/>
    </source>
</evidence>
<gene>
    <name evidence="15" type="ORF">F8O05_13030</name>
</gene>
<dbReference type="PANTHER" id="PTHR42801:SF4">
    <property type="entry name" value="AHPC_TSA FAMILY PROTEIN"/>
    <property type="match status" value="1"/>
</dbReference>
<dbReference type="GO" id="GO:0008379">
    <property type="term" value="F:thioredoxin peroxidase activity"/>
    <property type="evidence" value="ECO:0007669"/>
    <property type="project" value="TreeGrafter"/>
</dbReference>
<keyword evidence="5" id="KW-0049">Antioxidant</keyword>
<dbReference type="NCBIfam" id="NF006960">
    <property type="entry name" value="PRK09437.1"/>
    <property type="match status" value="1"/>
</dbReference>
<evidence type="ECO:0000259" key="14">
    <source>
        <dbReference type="PROSITE" id="PS51352"/>
    </source>
</evidence>
<dbReference type="EC" id="1.11.1.24" evidence="3"/>
<dbReference type="InterPro" id="IPR000866">
    <property type="entry name" value="AhpC/TSA"/>
</dbReference>
<evidence type="ECO:0000313" key="15">
    <source>
        <dbReference type="EMBL" id="KAB1641151.1"/>
    </source>
</evidence>
<evidence type="ECO:0000256" key="9">
    <source>
        <dbReference type="ARBA" id="ARBA00032824"/>
    </source>
</evidence>
<feature type="domain" description="Thioredoxin" evidence="14">
    <location>
        <begin position="49"/>
        <end position="199"/>
    </location>
</feature>
<dbReference type="FunFam" id="3.40.30.10:FF:000007">
    <property type="entry name" value="Thioredoxin-dependent thiol peroxidase"/>
    <property type="match status" value="1"/>
</dbReference>
<keyword evidence="6 15" id="KW-0560">Oxidoreductase</keyword>
<dbReference type="OrthoDB" id="9812811at2"/>
<evidence type="ECO:0000256" key="2">
    <source>
        <dbReference type="ARBA" id="ARBA00011245"/>
    </source>
</evidence>
<dbReference type="InterPro" id="IPR050924">
    <property type="entry name" value="Peroxiredoxin_BCP/PrxQ"/>
</dbReference>
<evidence type="ECO:0000256" key="11">
    <source>
        <dbReference type="ARBA" id="ARBA00041373"/>
    </source>
</evidence>
<comment type="subunit">
    <text evidence="2">Monomer.</text>
</comment>
<sequence length="199" mass="21952">MQIRFSARRVSQVFAKLGPDPIGHNGPRTYPREPTRNHTLSETAATIRLETGDTAPAFTLTDQSGKEVSLADFAGQKVVLYTYPKAFTPGCTKEACDFRDSEARITAAGYVVLAVSSDPVEKLSRFKEEEQLPFTLLSDPDHSVQTAYGAYGEKKNYGRTYIGSIRSTFLIDEEGKIIEALYNVKATGHVDRILKKLAA</sequence>
<evidence type="ECO:0000256" key="5">
    <source>
        <dbReference type="ARBA" id="ARBA00022862"/>
    </source>
</evidence>
<evidence type="ECO:0000256" key="4">
    <source>
        <dbReference type="ARBA" id="ARBA00022559"/>
    </source>
</evidence>
<dbReference type="PANTHER" id="PTHR42801">
    <property type="entry name" value="THIOREDOXIN-DEPENDENT PEROXIDE REDUCTASE"/>
    <property type="match status" value="1"/>
</dbReference>
<dbReference type="InterPro" id="IPR036249">
    <property type="entry name" value="Thioredoxin-like_sf"/>
</dbReference>
<dbReference type="GO" id="GO:0005737">
    <property type="term" value="C:cytoplasm"/>
    <property type="evidence" value="ECO:0007669"/>
    <property type="project" value="TreeGrafter"/>
</dbReference>
<name>A0A7J5B7W0_9MICO</name>
<evidence type="ECO:0000256" key="7">
    <source>
        <dbReference type="ARBA" id="ARBA00023157"/>
    </source>
</evidence>
<protein>
    <recommendedName>
        <fullName evidence="3">thioredoxin-dependent peroxiredoxin</fullName>
        <ecNumber evidence="3">1.11.1.24</ecNumber>
    </recommendedName>
    <alternativeName>
        <fullName evidence="11">Bacterioferritin comigratory protein</fullName>
    </alternativeName>
    <alternativeName>
        <fullName evidence="9">Thioredoxin peroxidase</fullName>
    </alternativeName>
</protein>
<keyword evidence="16" id="KW-1185">Reference proteome</keyword>
<reference evidence="15 16" key="1">
    <citation type="submission" date="2019-09" db="EMBL/GenBank/DDBJ databases">
        <title>Phylogeny of genus Pseudoclavibacter and closely related genus.</title>
        <authorList>
            <person name="Li Y."/>
        </authorList>
    </citation>
    <scope>NUCLEOTIDE SEQUENCE [LARGE SCALE GENOMIC DNA]</scope>
    <source>
        <strain evidence="15 16">KCTC 13959</strain>
    </source>
</reference>
<dbReference type="AlphaFoldDB" id="A0A7J5B7W0"/>
<dbReference type="GO" id="GO:0034599">
    <property type="term" value="P:cellular response to oxidative stress"/>
    <property type="evidence" value="ECO:0007669"/>
    <property type="project" value="TreeGrafter"/>
</dbReference>
<dbReference type="CDD" id="cd03017">
    <property type="entry name" value="PRX_BCP"/>
    <property type="match status" value="1"/>
</dbReference>
<keyword evidence="7" id="KW-1015">Disulfide bond</keyword>
<dbReference type="PROSITE" id="PS51352">
    <property type="entry name" value="THIOREDOXIN_2"/>
    <property type="match status" value="1"/>
</dbReference>
<comment type="caution">
    <text evidence="15">The sequence shown here is derived from an EMBL/GenBank/DDBJ whole genome shotgun (WGS) entry which is preliminary data.</text>
</comment>
<keyword evidence="8" id="KW-0676">Redox-active center</keyword>
<dbReference type="EMBL" id="WBKB01000010">
    <property type="protein sequence ID" value="KAB1641151.1"/>
    <property type="molecule type" value="Genomic_DNA"/>
</dbReference>
<dbReference type="Pfam" id="PF00578">
    <property type="entry name" value="AhpC-TSA"/>
    <property type="match status" value="1"/>
</dbReference>
<comment type="catalytic activity">
    <reaction evidence="12">
        <text>a hydroperoxide + [thioredoxin]-dithiol = an alcohol + [thioredoxin]-disulfide + H2O</text>
        <dbReference type="Rhea" id="RHEA:62620"/>
        <dbReference type="Rhea" id="RHEA-COMP:10698"/>
        <dbReference type="Rhea" id="RHEA-COMP:10700"/>
        <dbReference type="ChEBI" id="CHEBI:15377"/>
        <dbReference type="ChEBI" id="CHEBI:29950"/>
        <dbReference type="ChEBI" id="CHEBI:30879"/>
        <dbReference type="ChEBI" id="CHEBI:35924"/>
        <dbReference type="ChEBI" id="CHEBI:50058"/>
        <dbReference type="EC" id="1.11.1.24"/>
    </reaction>
</comment>
<evidence type="ECO:0000256" key="6">
    <source>
        <dbReference type="ARBA" id="ARBA00023002"/>
    </source>
</evidence>
<feature type="region of interest" description="Disordered" evidence="13">
    <location>
        <begin position="17"/>
        <end position="36"/>
    </location>
</feature>
<organism evidence="15 16">
    <name type="scientific">Gulosibacter chungangensis</name>
    <dbReference type="NCBI Taxonomy" id="979746"/>
    <lineage>
        <taxon>Bacteria</taxon>
        <taxon>Bacillati</taxon>
        <taxon>Actinomycetota</taxon>
        <taxon>Actinomycetes</taxon>
        <taxon>Micrococcales</taxon>
        <taxon>Microbacteriaceae</taxon>
        <taxon>Gulosibacter</taxon>
    </lineage>
</organism>
<accession>A0A7J5B7W0</accession>
<evidence type="ECO:0000256" key="3">
    <source>
        <dbReference type="ARBA" id="ARBA00013017"/>
    </source>
</evidence>
<evidence type="ECO:0000256" key="12">
    <source>
        <dbReference type="ARBA" id="ARBA00049091"/>
    </source>
</evidence>
<dbReference type="Proteomes" id="UP000433493">
    <property type="component" value="Unassembled WGS sequence"/>
</dbReference>
<evidence type="ECO:0000256" key="10">
    <source>
        <dbReference type="ARBA" id="ARBA00038489"/>
    </source>
</evidence>
<evidence type="ECO:0000256" key="1">
    <source>
        <dbReference type="ARBA" id="ARBA00003330"/>
    </source>
</evidence>
<dbReference type="InterPro" id="IPR013766">
    <property type="entry name" value="Thioredoxin_domain"/>
</dbReference>
<comment type="function">
    <text evidence="1">Thiol-specific peroxidase that catalyzes the reduction of hydrogen peroxide and organic hydroperoxides to water and alcohols, respectively. Plays a role in cell protection against oxidative stress by detoxifying peroxides and as sensor of hydrogen peroxide-mediated signaling events.</text>
</comment>
<comment type="similarity">
    <text evidence="10">Belongs to the peroxiredoxin family. BCP/PrxQ subfamily.</text>
</comment>
<evidence type="ECO:0000256" key="8">
    <source>
        <dbReference type="ARBA" id="ARBA00023284"/>
    </source>
</evidence>
<dbReference type="GO" id="GO:0045454">
    <property type="term" value="P:cell redox homeostasis"/>
    <property type="evidence" value="ECO:0007669"/>
    <property type="project" value="TreeGrafter"/>
</dbReference>
<dbReference type="Gene3D" id="3.40.30.10">
    <property type="entry name" value="Glutaredoxin"/>
    <property type="match status" value="1"/>
</dbReference>
<proteinExistence type="inferred from homology"/>
<evidence type="ECO:0000256" key="13">
    <source>
        <dbReference type="SAM" id="MobiDB-lite"/>
    </source>
</evidence>
<keyword evidence="4 15" id="KW-0575">Peroxidase</keyword>
<dbReference type="SUPFAM" id="SSF52833">
    <property type="entry name" value="Thioredoxin-like"/>
    <property type="match status" value="1"/>
</dbReference>